<evidence type="ECO:0000313" key="1">
    <source>
        <dbReference type="EMBL" id="KAG5580184.1"/>
    </source>
</evidence>
<comment type="caution">
    <text evidence="1">The sequence shown here is derived from an EMBL/GenBank/DDBJ whole genome shotgun (WGS) entry which is preliminary data.</text>
</comment>
<gene>
    <name evidence="1" type="ORF">H5410_050811</name>
</gene>
<name>A0A9J5WZ31_SOLCO</name>
<dbReference type="AlphaFoldDB" id="A0A9J5WZ31"/>
<evidence type="ECO:0000313" key="2">
    <source>
        <dbReference type="Proteomes" id="UP000824120"/>
    </source>
</evidence>
<dbReference type="OrthoDB" id="1302916at2759"/>
<accession>A0A9J5WZ31</accession>
<reference evidence="1 2" key="1">
    <citation type="submission" date="2020-09" db="EMBL/GenBank/DDBJ databases">
        <title>De no assembly of potato wild relative species, Solanum commersonii.</title>
        <authorList>
            <person name="Cho K."/>
        </authorList>
    </citation>
    <scope>NUCLEOTIDE SEQUENCE [LARGE SCALE GENOMIC DNA]</scope>
    <source>
        <strain evidence="1">LZ3.2</strain>
        <tissue evidence="1">Leaf</tissue>
    </source>
</reference>
<keyword evidence="2" id="KW-1185">Reference proteome</keyword>
<proteinExistence type="predicted"/>
<dbReference type="Proteomes" id="UP000824120">
    <property type="component" value="Chromosome 10"/>
</dbReference>
<dbReference type="EMBL" id="JACXVP010000010">
    <property type="protein sequence ID" value="KAG5580184.1"/>
    <property type="molecule type" value="Genomic_DNA"/>
</dbReference>
<protein>
    <recommendedName>
        <fullName evidence="3">Ty3-gypsy retrotransposon protein</fullName>
    </recommendedName>
</protein>
<organism evidence="1 2">
    <name type="scientific">Solanum commersonii</name>
    <name type="common">Commerson's wild potato</name>
    <name type="synonym">Commerson's nightshade</name>
    <dbReference type="NCBI Taxonomy" id="4109"/>
    <lineage>
        <taxon>Eukaryota</taxon>
        <taxon>Viridiplantae</taxon>
        <taxon>Streptophyta</taxon>
        <taxon>Embryophyta</taxon>
        <taxon>Tracheophyta</taxon>
        <taxon>Spermatophyta</taxon>
        <taxon>Magnoliopsida</taxon>
        <taxon>eudicotyledons</taxon>
        <taxon>Gunneridae</taxon>
        <taxon>Pentapetalae</taxon>
        <taxon>asterids</taxon>
        <taxon>lamiids</taxon>
        <taxon>Solanales</taxon>
        <taxon>Solanaceae</taxon>
        <taxon>Solanoideae</taxon>
        <taxon>Solaneae</taxon>
        <taxon>Solanum</taxon>
    </lineage>
</organism>
<evidence type="ECO:0008006" key="3">
    <source>
        <dbReference type="Google" id="ProtNLM"/>
    </source>
</evidence>
<sequence length="225" mass="25259">MDSTINTVASFEMIPTSSIAANPSTTVATKSPMEVIARLERQIGELNLLKTLSASFTHSTKDTPLVYTFAPPKALTITHHVLLVYTSVTAPPVTKAQEFHLQDVNHYVEIENDTKSIDAKMMSMKMKSLEDAMRCLCGFDSSKSVRYEEWCTFPEVELSPSYKIPKFEIFSSSGNPFFHLKSYCEKLIGVGNNEGIRIKLFHQSLNGKALEWYSKQDVTKFVGMI</sequence>